<proteinExistence type="predicted"/>
<dbReference type="PANTHER" id="PTHR37574:SF1">
    <property type="entry name" value="LIPASE B"/>
    <property type="match status" value="1"/>
</dbReference>
<dbReference type="InterPro" id="IPR053228">
    <property type="entry name" value="Stereospecific_Lipase"/>
</dbReference>
<protein>
    <recommendedName>
        <fullName evidence="4">Triacylglycerol esterase/lipase EstA, alpha/beta hydrolase fold</fullName>
    </recommendedName>
</protein>
<dbReference type="Pfam" id="PF01674">
    <property type="entry name" value="Lipase_2"/>
    <property type="match status" value="1"/>
</dbReference>
<dbReference type="RefSeq" id="WP_072626026.1">
    <property type="nucleotide sequence ID" value="NZ_CP013290.1"/>
</dbReference>
<name>A0A1L3MKQ1_9MICO</name>
<dbReference type="Proteomes" id="UP000182938">
    <property type="component" value="Chromosome"/>
</dbReference>
<dbReference type="InterPro" id="IPR002918">
    <property type="entry name" value="Lipase_EstA/Esterase_EstB"/>
</dbReference>
<dbReference type="KEGG" id="jte:ASJ30_16280"/>
<evidence type="ECO:0000313" key="3">
    <source>
        <dbReference type="Proteomes" id="UP000182938"/>
    </source>
</evidence>
<dbReference type="GO" id="GO:0016787">
    <property type="term" value="F:hydrolase activity"/>
    <property type="evidence" value="ECO:0007669"/>
    <property type="project" value="InterPro"/>
</dbReference>
<dbReference type="EMBL" id="CP013290">
    <property type="protein sequence ID" value="APH02901.1"/>
    <property type="molecule type" value="Genomic_DNA"/>
</dbReference>
<dbReference type="GO" id="GO:0016042">
    <property type="term" value="P:lipid catabolic process"/>
    <property type="evidence" value="ECO:0007669"/>
    <property type="project" value="InterPro"/>
</dbReference>
<dbReference type="Gene3D" id="3.40.50.1820">
    <property type="entry name" value="alpha/beta hydrolase"/>
    <property type="match status" value="1"/>
</dbReference>
<sequence>MQPTLRRTFTAAGAATLISLTWGVGSAGAAQEAEPVTGPYQLNFSSSLLYSLVHPDAQPQGVNDWGCTPRAGENPVVLVHGTYANQYDSFARMAPELKWAGYCVYSFNYGTDGTDAAGQIPGVYGTTGLSGNGDELAAFAATVRERTGASKLDMVGWSQGGTLITDVLKKHGGGGVDDVVTLAGSHHGTTLSGLATIAEAVGATDLTRAGLGQAAVDQMQGSEYITALTADGDTVPGVDYTVIGTKYDEVVTPYRSTFLTAGPGATVRNITLQDGCAIDVSDHLSMTHSPRAIDITKRALKADGSGTLRCLPNAPVL</sequence>
<evidence type="ECO:0000313" key="2">
    <source>
        <dbReference type="EMBL" id="APH02901.1"/>
    </source>
</evidence>
<dbReference type="PANTHER" id="PTHR37574">
    <property type="entry name" value="LIPASE B"/>
    <property type="match status" value="1"/>
</dbReference>
<keyword evidence="3" id="KW-1185">Reference proteome</keyword>
<dbReference type="InterPro" id="IPR029058">
    <property type="entry name" value="AB_hydrolase_fold"/>
</dbReference>
<dbReference type="AlphaFoldDB" id="A0A1L3MKQ1"/>
<feature type="chain" id="PRO_5009855385" description="Triacylglycerol esterase/lipase EstA, alpha/beta hydrolase fold" evidence="1">
    <location>
        <begin position="30"/>
        <end position="317"/>
    </location>
</feature>
<evidence type="ECO:0000256" key="1">
    <source>
        <dbReference type="SAM" id="SignalP"/>
    </source>
</evidence>
<reference evidence="2 3" key="1">
    <citation type="submission" date="2015-11" db="EMBL/GenBank/DDBJ databases">
        <authorList>
            <person name="Zhang Y."/>
            <person name="Guo Z."/>
        </authorList>
    </citation>
    <scope>NUCLEOTIDE SEQUENCE [LARGE SCALE GENOMIC DNA]</scope>
    <source>
        <strain evidence="2 3">YFY001</strain>
    </source>
</reference>
<organism evidence="2 3">
    <name type="scientific">Janibacter indicus</name>
    <dbReference type="NCBI Taxonomy" id="857417"/>
    <lineage>
        <taxon>Bacteria</taxon>
        <taxon>Bacillati</taxon>
        <taxon>Actinomycetota</taxon>
        <taxon>Actinomycetes</taxon>
        <taxon>Micrococcales</taxon>
        <taxon>Intrasporangiaceae</taxon>
        <taxon>Janibacter</taxon>
    </lineage>
</organism>
<feature type="signal peptide" evidence="1">
    <location>
        <begin position="1"/>
        <end position="29"/>
    </location>
</feature>
<evidence type="ECO:0008006" key="4">
    <source>
        <dbReference type="Google" id="ProtNLM"/>
    </source>
</evidence>
<dbReference type="SUPFAM" id="SSF53474">
    <property type="entry name" value="alpha/beta-Hydrolases"/>
    <property type="match status" value="1"/>
</dbReference>
<keyword evidence="1" id="KW-0732">Signal</keyword>
<accession>A0A1L3MKQ1</accession>
<gene>
    <name evidence="2" type="ORF">ASJ30_16280</name>
</gene>